<dbReference type="PROSITE" id="PS51352">
    <property type="entry name" value="THIOREDOXIN_2"/>
    <property type="match status" value="1"/>
</dbReference>
<dbReference type="STRING" id="1419482.SAMN05444266_11171"/>
<keyword evidence="4" id="KW-0676">Redox-active center</keyword>
<dbReference type="InterPro" id="IPR036249">
    <property type="entry name" value="Thioredoxin-like_sf"/>
</dbReference>
<evidence type="ECO:0000256" key="1">
    <source>
        <dbReference type="ARBA" id="ARBA00004196"/>
    </source>
</evidence>
<reference evidence="6 7" key="1">
    <citation type="submission" date="2016-11" db="EMBL/GenBank/DDBJ databases">
        <authorList>
            <person name="Jaros S."/>
            <person name="Januszkiewicz K."/>
            <person name="Wedrychowicz H."/>
        </authorList>
    </citation>
    <scope>NUCLEOTIDE SEQUENCE [LARGE SCALE GENOMIC DNA]</scope>
    <source>
        <strain evidence="6 7">DSM 27406</strain>
    </source>
</reference>
<dbReference type="GO" id="GO:0016209">
    <property type="term" value="F:antioxidant activity"/>
    <property type="evidence" value="ECO:0007669"/>
    <property type="project" value="InterPro"/>
</dbReference>
<organism evidence="6 7">
    <name type="scientific">Chitinophaga jiangningensis</name>
    <dbReference type="NCBI Taxonomy" id="1419482"/>
    <lineage>
        <taxon>Bacteria</taxon>
        <taxon>Pseudomonadati</taxon>
        <taxon>Bacteroidota</taxon>
        <taxon>Chitinophagia</taxon>
        <taxon>Chitinophagales</taxon>
        <taxon>Chitinophagaceae</taxon>
        <taxon>Chitinophaga</taxon>
    </lineage>
</organism>
<evidence type="ECO:0000313" key="7">
    <source>
        <dbReference type="Proteomes" id="UP000184420"/>
    </source>
</evidence>
<proteinExistence type="predicted"/>
<dbReference type="PANTHER" id="PTHR42852:SF6">
    <property type="entry name" value="THIOL:DISULFIDE INTERCHANGE PROTEIN DSBE"/>
    <property type="match status" value="1"/>
</dbReference>
<dbReference type="Proteomes" id="UP000184420">
    <property type="component" value="Unassembled WGS sequence"/>
</dbReference>
<evidence type="ECO:0000256" key="3">
    <source>
        <dbReference type="ARBA" id="ARBA00023157"/>
    </source>
</evidence>
<dbReference type="EMBL" id="FRBL01000011">
    <property type="protein sequence ID" value="SHM80053.1"/>
    <property type="molecule type" value="Genomic_DNA"/>
</dbReference>
<accession>A0A1M7LQU5</accession>
<dbReference type="GO" id="GO:0016491">
    <property type="term" value="F:oxidoreductase activity"/>
    <property type="evidence" value="ECO:0007669"/>
    <property type="project" value="InterPro"/>
</dbReference>
<keyword evidence="3" id="KW-1015">Disulfide bond</keyword>
<protein>
    <submittedName>
        <fullName evidence="6">Peroxiredoxin</fullName>
    </submittedName>
</protein>
<name>A0A1M7LQU5_9BACT</name>
<evidence type="ECO:0000313" key="6">
    <source>
        <dbReference type="EMBL" id="SHM80053.1"/>
    </source>
</evidence>
<dbReference type="Pfam" id="PF00578">
    <property type="entry name" value="AhpC-TSA"/>
    <property type="match status" value="1"/>
</dbReference>
<dbReference type="InterPro" id="IPR050553">
    <property type="entry name" value="Thioredoxin_ResA/DsbE_sf"/>
</dbReference>
<dbReference type="InterPro" id="IPR000866">
    <property type="entry name" value="AhpC/TSA"/>
</dbReference>
<keyword evidence="7" id="KW-1185">Reference proteome</keyword>
<evidence type="ECO:0000256" key="4">
    <source>
        <dbReference type="ARBA" id="ARBA00023284"/>
    </source>
</evidence>
<evidence type="ECO:0000256" key="2">
    <source>
        <dbReference type="ARBA" id="ARBA00022748"/>
    </source>
</evidence>
<dbReference type="CDD" id="cd02966">
    <property type="entry name" value="TlpA_like_family"/>
    <property type="match status" value="1"/>
</dbReference>
<dbReference type="AlphaFoldDB" id="A0A1M7LQU5"/>
<dbReference type="Gene3D" id="3.40.30.10">
    <property type="entry name" value="Glutaredoxin"/>
    <property type="match status" value="1"/>
</dbReference>
<dbReference type="GO" id="GO:0030313">
    <property type="term" value="C:cell envelope"/>
    <property type="evidence" value="ECO:0007669"/>
    <property type="project" value="UniProtKB-SubCell"/>
</dbReference>
<gene>
    <name evidence="6" type="ORF">SAMN05444266_11171</name>
</gene>
<keyword evidence="2" id="KW-0201">Cytochrome c-type biogenesis</keyword>
<dbReference type="OrthoDB" id="739090at2"/>
<sequence length="387" mass="43621">MLSMAKLIKQNIILCCLHALLLCDKKVRQGRRPSVRWMTLLVCLGIATVQASYAQSLQIASKAHPDGTKVTIYREWPQRMLVDTLRLTGGKATLQLRDSLPMVYSVSIRTPYHHAIVFSNEGDMSITIPENGTAVVKGGKYQQQLSAFEQSLEADQKAWNEWGNTYGKATDLELKLKANQESNKYAAKVMQARLNFALKHRQDIAGAWSAYNQANLWQPAELNQLVAAYKTSPLSPVTYNRLLQLQQQHEANIMTGRKAPEFSLQNMDGKVVTLQSLLQQNKYVLVDYWASWCTPCRAANRKLAPIYEKLKSKGIALVSVSVDTNEELWKKAVASDNIPWLQLRADKAMDSEAVKAYRVKTLPATFLIDQTGTIIRQQVTEQQLLQL</sequence>
<dbReference type="GO" id="GO:0017004">
    <property type="term" value="P:cytochrome complex assembly"/>
    <property type="evidence" value="ECO:0007669"/>
    <property type="project" value="UniProtKB-KW"/>
</dbReference>
<feature type="domain" description="Thioredoxin" evidence="5">
    <location>
        <begin position="253"/>
        <end position="387"/>
    </location>
</feature>
<dbReference type="PANTHER" id="PTHR42852">
    <property type="entry name" value="THIOL:DISULFIDE INTERCHANGE PROTEIN DSBE"/>
    <property type="match status" value="1"/>
</dbReference>
<evidence type="ECO:0000259" key="5">
    <source>
        <dbReference type="PROSITE" id="PS51352"/>
    </source>
</evidence>
<comment type="subcellular location">
    <subcellularLocation>
        <location evidence="1">Cell envelope</location>
    </subcellularLocation>
</comment>
<dbReference type="InterPro" id="IPR013766">
    <property type="entry name" value="Thioredoxin_domain"/>
</dbReference>
<dbReference type="SUPFAM" id="SSF52833">
    <property type="entry name" value="Thioredoxin-like"/>
    <property type="match status" value="1"/>
</dbReference>